<proteinExistence type="predicted"/>
<accession>A0A383EZL6</accession>
<dbReference type="InterPro" id="IPR039901">
    <property type="entry name" value="Kdotransferase"/>
</dbReference>
<dbReference type="PANTHER" id="PTHR42755">
    <property type="entry name" value="3-DEOXY-MANNO-OCTULOSONATE CYTIDYLYLTRANSFERASE"/>
    <property type="match status" value="1"/>
</dbReference>
<dbReference type="EMBL" id="UINC01230173">
    <property type="protein sequence ID" value="SVE62191.1"/>
    <property type="molecule type" value="Genomic_DNA"/>
</dbReference>
<evidence type="ECO:0000313" key="1">
    <source>
        <dbReference type="EMBL" id="SVE62191.1"/>
    </source>
</evidence>
<reference evidence="1" key="1">
    <citation type="submission" date="2018-05" db="EMBL/GenBank/DDBJ databases">
        <authorList>
            <person name="Lanie J.A."/>
            <person name="Ng W.-L."/>
            <person name="Kazmierczak K.M."/>
            <person name="Andrzejewski T.M."/>
            <person name="Davidsen T.M."/>
            <person name="Wayne K.J."/>
            <person name="Tettelin H."/>
            <person name="Glass J.I."/>
            <person name="Rusch D."/>
            <person name="Podicherti R."/>
            <person name="Tsui H.-C.T."/>
            <person name="Winkler M.E."/>
        </authorList>
    </citation>
    <scope>NUCLEOTIDE SEQUENCE</scope>
</reference>
<protein>
    <recommendedName>
        <fullName evidence="2">Lipid IV(A) 3-deoxy-D-manno-octulosonic acid transferase</fullName>
    </recommendedName>
</protein>
<gene>
    <name evidence="1" type="ORF">METZ01_LOCUS515045</name>
</gene>
<organism evidence="1">
    <name type="scientific">marine metagenome</name>
    <dbReference type="NCBI Taxonomy" id="408172"/>
    <lineage>
        <taxon>unclassified sequences</taxon>
        <taxon>metagenomes</taxon>
        <taxon>ecological metagenomes</taxon>
    </lineage>
</organism>
<dbReference type="GO" id="GO:0016740">
    <property type="term" value="F:transferase activity"/>
    <property type="evidence" value="ECO:0007669"/>
    <property type="project" value="InterPro"/>
</dbReference>
<dbReference type="GO" id="GO:0005886">
    <property type="term" value="C:plasma membrane"/>
    <property type="evidence" value="ECO:0007669"/>
    <property type="project" value="TreeGrafter"/>
</dbReference>
<dbReference type="PANTHER" id="PTHR42755:SF1">
    <property type="entry name" value="3-DEOXY-D-MANNO-OCTULOSONIC ACID TRANSFERASE, MITOCHONDRIAL-RELATED"/>
    <property type="match status" value="1"/>
</dbReference>
<evidence type="ECO:0008006" key="2">
    <source>
        <dbReference type="Google" id="ProtNLM"/>
    </source>
</evidence>
<dbReference type="Gene3D" id="3.40.50.2000">
    <property type="entry name" value="Glycogen Phosphorylase B"/>
    <property type="match status" value="1"/>
</dbReference>
<sequence length="167" mass="17502">TVLVPRHADRGDTVAKVLGTQGLMVARRSQDNKIEPDTDIYLGDSMGEMGLFFRLSNVVFIGGSLVKHGGQNPLEAARLDCAILFGPYMSNFAEQAAALSSTGGGQLVADGDNLADQVAILLADDNETQRRSAAAAEVAVDSVDVVGEVLKQIVPLLPDGEQTHVGA</sequence>
<name>A0A383EZL6_9ZZZZ</name>
<dbReference type="AlphaFoldDB" id="A0A383EZL6"/>
<dbReference type="GO" id="GO:0009245">
    <property type="term" value="P:lipid A biosynthetic process"/>
    <property type="evidence" value="ECO:0007669"/>
    <property type="project" value="TreeGrafter"/>
</dbReference>
<feature type="non-terminal residue" evidence="1">
    <location>
        <position position="1"/>
    </location>
</feature>